<evidence type="ECO:0000256" key="2">
    <source>
        <dbReference type="ARBA" id="ARBA00022475"/>
    </source>
</evidence>
<dbReference type="RefSeq" id="WP_092447965.1">
    <property type="nucleotide sequence ID" value="NZ_BKAC01000003.1"/>
</dbReference>
<comment type="subcellular location">
    <subcellularLocation>
        <location evidence="1">Cell membrane</location>
        <topology evidence="1">Multi-pass membrane protein</topology>
    </subcellularLocation>
</comment>
<keyword evidence="5 6" id="KW-0472">Membrane</keyword>
<dbReference type="Pfam" id="PF02653">
    <property type="entry name" value="BPD_transp_2"/>
    <property type="match status" value="1"/>
</dbReference>
<dbReference type="EMBL" id="SOFE01000014">
    <property type="protein sequence ID" value="TFB84969.1"/>
    <property type="molecule type" value="Genomic_DNA"/>
</dbReference>
<evidence type="ECO:0000256" key="5">
    <source>
        <dbReference type="ARBA" id="ARBA00023136"/>
    </source>
</evidence>
<keyword evidence="3 6" id="KW-0812">Transmembrane</keyword>
<evidence type="ECO:0000256" key="6">
    <source>
        <dbReference type="SAM" id="Phobius"/>
    </source>
</evidence>
<keyword evidence="9" id="KW-1185">Reference proteome</keyword>
<dbReference type="AlphaFoldDB" id="A0A1I2XTS8"/>
<accession>A0A1I2XTS8</accession>
<organism evidence="8 10">
    <name type="scientific">Cryobacterium levicorallinum</name>
    <dbReference type="NCBI Taxonomy" id="995038"/>
    <lineage>
        <taxon>Bacteria</taxon>
        <taxon>Bacillati</taxon>
        <taxon>Actinomycetota</taxon>
        <taxon>Actinomycetes</taxon>
        <taxon>Micrococcales</taxon>
        <taxon>Microbacteriaceae</taxon>
        <taxon>Cryobacterium</taxon>
    </lineage>
</organism>
<reference evidence="8 10" key="2">
    <citation type="submission" date="2019-03" db="EMBL/GenBank/DDBJ databases">
        <title>Genomics of glacier-inhabiting Cryobacterium strains.</title>
        <authorList>
            <person name="Liu Q."/>
            <person name="Xin Y.-H."/>
        </authorList>
    </citation>
    <scope>NUCLEOTIDE SEQUENCE [LARGE SCALE GENOMIC DNA]</scope>
    <source>
        <strain evidence="8 10">Hh34</strain>
    </source>
</reference>
<proteinExistence type="predicted"/>
<sequence>MTNVSQSVQKSALSSRFSSLAANQSTILVGVMIILIVVFTVLEPKFFSVATANNVLTDWGSVALIAVGQTFVVISGGIDLSVGATIGLSGVISAWTMANVLGLDQTVKGQDAAGPLLIGTVVSVAVGLGVGLVNAFLINKLKIVPFIATLATMGAALGFSVIISKGAPIGSANDFTLISAMSPTWNPLSWAVLFVAIVIAVLGLFLHKARFGLYTYAIGSNAFAARAAGINVERHLTMVYALSGALAGLAGMYVYIRLGAGSPSSGTGRELDAIAAVVIGGASLMGGVGRIMGTILGALILFTVQSGLIMIGVAPDWKKVVVAVLIAAAVAAQTLQSKNGRK</sequence>
<protein>
    <submittedName>
        <fullName evidence="8">ABC transporter permease</fullName>
    </submittedName>
    <submittedName>
        <fullName evidence="7">Ribose transport system permease protein</fullName>
    </submittedName>
</protein>
<dbReference type="CDD" id="cd06579">
    <property type="entry name" value="TM_PBP1_transp_AraH_like"/>
    <property type="match status" value="1"/>
</dbReference>
<feature type="transmembrane region" description="Helical" evidence="6">
    <location>
        <begin position="236"/>
        <end position="256"/>
    </location>
</feature>
<feature type="transmembrane region" description="Helical" evidence="6">
    <location>
        <begin position="20"/>
        <end position="42"/>
    </location>
</feature>
<dbReference type="Proteomes" id="UP000199681">
    <property type="component" value="Unassembled WGS sequence"/>
</dbReference>
<reference evidence="7 9" key="1">
    <citation type="submission" date="2016-10" db="EMBL/GenBank/DDBJ databases">
        <authorList>
            <person name="Varghese N."/>
            <person name="Submissions S."/>
        </authorList>
    </citation>
    <scope>NUCLEOTIDE SEQUENCE [LARGE SCALE GENOMIC DNA]</scope>
    <source>
        <strain evidence="7 9">GMCC 1.11211</strain>
    </source>
</reference>
<evidence type="ECO:0000256" key="1">
    <source>
        <dbReference type="ARBA" id="ARBA00004651"/>
    </source>
</evidence>
<keyword evidence="2" id="KW-1003">Cell membrane</keyword>
<evidence type="ECO:0000256" key="3">
    <source>
        <dbReference type="ARBA" id="ARBA00022692"/>
    </source>
</evidence>
<evidence type="ECO:0000256" key="4">
    <source>
        <dbReference type="ARBA" id="ARBA00022989"/>
    </source>
</evidence>
<feature type="transmembrane region" description="Helical" evidence="6">
    <location>
        <begin position="184"/>
        <end position="205"/>
    </location>
</feature>
<gene>
    <name evidence="8" type="ORF">E3O11_07930</name>
    <name evidence="7" type="ORF">SAMN05216274_101128</name>
</gene>
<evidence type="ECO:0000313" key="9">
    <source>
        <dbReference type="Proteomes" id="UP000199681"/>
    </source>
</evidence>
<feature type="transmembrane region" description="Helical" evidence="6">
    <location>
        <begin position="62"/>
        <end position="95"/>
    </location>
</feature>
<dbReference type="GO" id="GO:0005886">
    <property type="term" value="C:plasma membrane"/>
    <property type="evidence" value="ECO:0007669"/>
    <property type="project" value="UniProtKB-SubCell"/>
</dbReference>
<evidence type="ECO:0000313" key="10">
    <source>
        <dbReference type="Proteomes" id="UP000297963"/>
    </source>
</evidence>
<dbReference type="EMBL" id="FOPW01000001">
    <property type="protein sequence ID" value="SFH16459.1"/>
    <property type="molecule type" value="Genomic_DNA"/>
</dbReference>
<dbReference type="GO" id="GO:0022857">
    <property type="term" value="F:transmembrane transporter activity"/>
    <property type="evidence" value="ECO:0007669"/>
    <property type="project" value="InterPro"/>
</dbReference>
<evidence type="ECO:0000313" key="8">
    <source>
        <dbReference type="EMBL" id="TFB84969.1"/>
    </source>
</evidence>
<keyword evidence="4 6" id="KW-1133">Transmembrane helix</keyword>
<feature type="transmembrane region" description="Helical" evidence="6">
    <location>
        <begin position="295"/>
        <end position="314"/>
    </location>
</feature>
<evidence type="ECO:0000313" key="7">
    <source>
        <dbReference type="EMBL" id="SFH16459.1"/>
    </source>
</evidence>
<dbReference type="InterPro" id="IPR001851">
    <property type="entry name" value="ABC_transp_permease"/>
</dbReference>
<dbReference type="PANTHER" id="PTHR32196:SF63">
    <property type="entry name" value="INNER MEMBRANE ABC TRANSPORTER PERMEASE PROTEIN YJFF"/>
    <property type="match status" value="1"/>
</dbReference>
<dbReference type="STRING" id="995038.SAMN05216274_101128"/>
<feature type="transmembrane region" description="Helical" evidence="6">
    <location>
        <begin position="143"/>
        <end position="163"/>
    </location>
</feature>
<feature type="transmembrane region" description="Helical" evidence="6">
    <location>
        <begin position="116"/>
        <end position="137"/>
    </location>
</feature>
<dbReference type="Proteomes" id="UP000297963">
    <property type="component" value="Unassembled WGS sequence"/>
</dbReference>
<dbReference type="PANTHER" id="PTHR32196">
    <property type="entry name" value="ABC TRANSPORTER PERMEASE PROTEIN YPHD-RELATED-RELATED"/>
    <property type="match status" value="1"/>
</dbReference>
<name>A0A1I2XTS8_9MICO</name>
<feature type="transmembrane region" description="Helical" evidence="6">
    <location>
        <begin position="320"/>
        <end position="336"/>
    </location>
</feature>
<comment type="caution">
    <text evidence="8">The sequence shown here is derived from an EMBL/GenBank/DDBJ whole genome shotgun (WGS) entry which is preliminary data.</text>
</comment>